<dbReference type="SUPFAM" id="SSF52540">
    <property type="entry name" value="P-loop containing nucleoside triphosphate hydrolases"/>
    <property type="match status" value="1"/>
</dbReference>
<evidence type="ECO:0000256" key="1">
    <source>
        <dbReference type="ARBA" id="ARBA00022741"/>
    </source>
</evidence>
<dbReference type="PROSITE" id="PS50893">
    <property type="entry name" value="ABC_TRANSPORTER_2"/>
    <property type="match status" value="1"/>
</dbReference>
<protein>
    <submittedName>
        <fullName evidence="4">ABC transporter ATP-binding protein</fullName>
    </submittedName>
</protein>
<dbReference type="GO" id="GO:0016887">
    <property type="term" value="F:ATP hydrolysis activity"/>
    <property type="evidence" value="ECO:0007669"/>
    <property type="project" value="InterPro"/>
</dbReference>
<gene>
    <name evidence="4" type="ORF">E5351_05240</name>
</gene>
<feature type="domain" description="ABC transporter" evidence="3">
    <location>
        <begin position="2"/>
        <end position="225"/>
    </location>
</feature>
<proteinExistence type="predicted"/>
<dbReference type="Proteomes" id="UP000309117">
    <property type="component" value="Unassembled WGS sequence"/>
</dbReference>
<keyword evidence="2 4" id="KW-0067">ATP-binding</keyword>
<dbReference type="InterPro" id="IPR027417">
    <property type="entry name" value="P-loop_NTPase"/>
</dbReference>
<dbReference type="InterPro" id="IPR003593">
    <property type="entry name" value="AAA+_ATPase"/>
</dbReference>
<dbReference type="InterPro" id="IPR017871">
    <property type="entry name" value="ABC_transporter-like_CS"/>
</dbReference>
<organism evidence="4 5">
    <name type="scientific">Lactobacillus intestinalis</name>
    <dbReference type="NCBI Taxonomy" id="151781"/>
    <lineage>
        <taxon>Bacteria</taxon>
        <taxon>Bacillati</taxon>
        <taxon>Bacillota</taxon>
        <taxon>Bacilli</taxon>
        <taxon>Lactobacillales</taxon>
        <taxon>Lactobacillaceae</taxon>
        <taxon>Lactobacillus</taxon>
    </lineage>
</organism>
<dbReference type="Pfam" id="PF00005">
    <property type="entry name" value="ABC_tran"/>
    <property type="match status" value="1"/>
</dbReference>
<dbReference type="RefSeq" id="WP_004045461.1">
    <property type="nucleotide sequence ID" value="NZ_AQFR02000003.1"/>
</dbReference>
<evidence type="ECO:0000256" key="2">
    <source>
        <dbReference type="ARBA" id="ARBA00022840"/>
    </source>
</evidence>
<reference evidence="4 5" key="1">
    <citation type="submission" date="2019-04" db="EMBL/GenBank/DDBJ databases">
        <title>Microbes associate with the intestines of laboratory mice.</title>
        <authorList>
            <person name="Navarre W."/>
            <person name="Wong E."/>
            <person name="Huang K."/>
            <person name="Tropini C."/>
            <person name="Ng K."/>
            <person name="Yu B."/>
        </authorList>
    </citation>
    <scope>NUCLEOTIDE SEQUENCE [LARGE SCALE GENOMIC DNA]</scope>
    <source>
        <strain evidence="4 5">NM61_E11</strain>
    </source>
</reference>
<evidence type="ECO:0000313" key="4">
    <source>
        <dbReference type="EMBL" id="TGY15558.1"/>
    </source>
</evidence>
<dbReference type="PANTHER" id="PTHR42798:SF4">
    <property type="entry name" value="ABC TRANSPORTER DOMAIN-CONTAINING PROTEIN"/>
    <property type="match status" value="1"/>
</dbReference>
<dbReference type="SMART" id="SM00382">
    <property type="entry name" value="AAA"/>
    <property type="match status" value="1"/>
</dbReference>
<keyword evidence="1" id="KW-0547">Nucleotide-binding</keyword>
<evidence type="ECO:0000259" key="3">
    <source>
        <dbReference type="PROSITE" id="PS50893"/>
    </source>
</evidence>
<dbReference type="GO" id="GO:0005524">
    <property type="term" value="F:ATP binding"/>
    <property type="evidence" value="ECO:0007669"/>
    <property type="project" value="UniProtKB-KW"/>
</dbReference>
<name>A0A4S2BL54_9LACO</name>
<evidence type="ECO:0000313" key="5">
    <source>
        <dbReference type="Proteomes" id="UP000309117"/>
    </source>
</evidence>
<dbReference type="PROSITE" id="PS00211">
    <property type="entry name" value="ABC_TRANSPORTER_1"/>
    <property type="match status" value="1"/>
</dbReference>
<comment type="caution">
    <text evidence="4">The sequence shown here is derived from an EMBL/GenBank/DDBJ whole genome shotgun (WGS) entry which is preliminary data.</text>
</comment>
<sequence>MIIINKMSKLFEKRIVFENVDFSLKEGASYAIVGKSGVGKTTFLNILGGLENPTSGKVLIDDVEVNEKNLPNLRRVKFGFIFQNFGLIDNETVRENLLIGLANQNLSQHEKDVAIKKVLKELDLGNLELNQKIYTLSGGEQQRVALARIILKKAKIIFADEPTGSLDSENSNLILRHLLTDFGRDATILIATHSPEVWQKCDYVIKIKNQKSELIKNSNRRINEV</sequence>
<dbReference type="AlphaFoldDB" id="A0A4S2BL54"/>
<dbReference type="InterPro" id="IPR003439">
    <property type="entry name" value="ABC_transporter-like_ATP-bd"/>
</dbReference>
<dbReference type="Gene3D" id="3.40.50.300">
    <property type="entry name" value="P-loop containing nucleotide triphosphate hydrolases"/>
    <property type="match status" value="1"/>
</dbReference>
<dbReference type="PANTHER" id="PTHR42798">
    <property type="entry name" value="LIPOPROTEIN-RELEASING SYSTEM ATP-BINDING PROTEIN LOLD"/>
    <property type="match status" value="1"/>
</dbReference>
<dbReference type="EMBL" id="SRYV01000008">
    <property type="protein sequence ID" value="TGY15558.1"/>
    <property type="molecule type" value="Genomic_DNA"/>
</dbReference>
<accession>A0A4S2BL54</accession>